<protein>
    <submittedName>
        <fullName evidence="1">Uncharacterized protein</fullName>
    </submittedName>
</protein>
<reference evidence="2" key="1">
    <citation type="submission" date="2016-10" db="EMBL/GenBank/DDBJ databases">
        <authorList>
            <person name="Varghese N."/>
            <person name="Submissions S."/>
        </authorList>
    </citation>
    <scope>NUCLEOTIDE SEQUENCE [LARGE SCALE GENOMIC DNA]</scope>
    <source>
        <strain evidence="2">CGMCC 4.2126</strain>
    </source>
</reference>
<sequence>MLASLSLTDPIQAHLDGKILALDAAWRQMAGRLSEAGDDALVRVVTPADGHARLSVDKRGGTLWSGSRG</sequence>
<dbReference type="AlphaFoldDB" id="A0A1I3H5C6"/>
<name>A0A1I3H5C6_9ACTN</name>
<organism evidence="1 2">
    <name type="scientific">Streptosporangium canum</name>
    <dbReference type="NCBI Taxonomy" id="324952"/>
    <lineage>
        <taxon>Bacteria</taxon>
        <taxon>Bacillati</taxon>
        <taxon>Actinomycetota</taxon>
        <taxon>Actinomycetes</taxon>
        <taxon>Streptosporangiales</taxon>
        <taxon>Streptosporangiaceae</taxon>
        <taxon>Streptosporangium</taxon>
    </lineage>
</organism>
<dbReference type="RefSeq" id="WP_143120798.1">
    <property type="nucleotide sequence ID" value="NZ_FOQY01000002.1"/>
</dbReference>
<dbReference type="GeneID" id="96296690"/>
<proteinExistence type="predicted"/>
<gene>
    <name evidence="1" type="ORF">SAMN05216275_102359</name>
</gene>
<evidence type="ECO:0000313" key="2">
    <source>
        <dbReference type="Proteomes" id="UP000199111"/>
    </source>
</evidence>
<keyword evidence="2" id="KW-1185">Reference proteome</keyword>
<accession>A0A1I3H5C6</accession>
<evidence type="ECO:0000313" key="1">
    <source>
        <dbReference type="EMBL" id="SFI30861.1"/>
    </source>
</evidence>
<dbReference type="Proteomes" id="UP000199111">
    <property type="component" value="Unassembled WGS sequence"/>
</dbReference>
<dbReference type="EMBL" id="FOQY01000002">
    <property type="protein sequence ID" value="SFI30861.1"/>
    <property type="molecule type" value="Genomic_DNA"/>
</dbReference>